<evidence type="ECO:0000313" key="1">
    <source>
        <dbReference type="EMBL" id="KAI3829294.1"/>
    </source>
</evidence>
<evidence type="ECO:0000313" key="2">
    <source>
        <dbReference type="Proteomes" id="UP001056120"/>
    </source>
</evidence>
<comment type="caution">
    <text evidence="1">The sequence shown here is derived from an EMBL/GenBank/DDBJ whole genome shotgun (WGS) entry which is preliminary data.</text>
</comment>
<protein>
    <submittedName>
        <fullName evidence="1">Uncharacterized protein</fullName>
    </submittedName>
</protein>
<dbReference type="EMBL" id="CM042018">
    <property type="protein sequence ID" value="KAI3829294.1"/>
    <property type="molecule type" value="Genomic_DNA"/>
</dbReference>
<name>A0ACB9KAM6_9ASTR</name>
<keyword evidence="2" id="KW-1185">Reference proteome</keyword>
<proteinExistence type="predicted"/>
<sequence>MDAYFSDFDSDSEYDDELVYGGQASCILSNLEQTIGKIDDFLAFEREYVHGDVVCSIGDPTGQMGKVINVEKVVDLENVHGKKMKNVISRKLKRVCSISIGDYVVTGHWLGKAERVVDRVSVMFDDGAKGEFTAMDDEMLKPVSSDSFHDSQFAYWPGQRVKVKRSFSWFCGTEHKQNEGTVCAVNVGFVYVKWLGCSLSGSERTMVPDPFQRSDHLTTLTCFTHSNWQLGDCCLVPGFQDIFVVTKTKSKVNVLWQDGSESHGLDSGCVGPVNIVDPHDFWPHQFVLEKGTSDDQQNKRWGVVKTVDAIEKTVKVKWEGNDIEETVSAYELIEHPEFSYCYGDVVFGLEKSCPIGIVIGFKDGRVEVKWVHGFTSEVGPNEIFRMDKSDGVMGIRMLHQENVEPIQEKAEHDVHLIDPNVKDLLDVYSDKKDCFNVPQAAISKNLENFEMVNDCSMHHFVDHAGKGSISNQVKRNWLKKVQQEWNILMKDLPETIYVRVFVERMDLLQVAIVGAPGTPYHDGLFFFDIFLPPEYPHEPPMVHYKSGGLRVNPNLYDYNENVFLMNCKTILFTLRNPPQHFEALVEEHFRKRCTYILMACKAYMEGVPIGYAFGDEHIDPKGQTKVSTGFKITLSKLFSKLVQTFSENGFDCGEYSSLIDGL</sequence>
<organism evidence="1 2">
    <name type="scientific">Smallanthus sonchifolius</name>
    <dbReference type="NCBI Taxonomy" id="185202"/>
    <lineage>
        <taxon>Eukaryota</taxon>
        <taxon>Viridiplantae</taxon>
        <taxon>Streptophyta</taxon>
        <taxon>Embryophyta</taxon>
        <taxon>Tracheophyta</taxon>
        <taxon>Spermatophyta</taxon>
        <taxon>Magnoliopsida</taxon>
        <taxon>eudicotyledons</taxon>
        <taxon>Gunneridae</taxon>
        <taxon>Pentapetalae</taxon>
        <taxon>asterids</taxon>
        <taxon>campanulids</taxon>
        <taxon>Asterales</taxon>
        <taxon>Asteraceae</taxon>
        <taxon>Asteroideae</taxon>
        <taxon>Heliantheae alliance</taxon>
        <taxon>Millerieae</taxon>
        <taxon>Smallanthus</taxon>
    </lineage>
</organism>
<dbReference type="Proteomes" id="UP001056120">
    <property type="component" value="Linkage Group LG01"/>
</dbReference>
<accession>A0ACB9KAM6</accession>
<reference evidence="2" key="1">
    <citation type="journal article" date="2022" name="Mol. Ecol. Resour.">
        <title>The genomes of chicory, endive, great burdock and yacon provide insights into Asteraceae palaeo-polyploidization history and plant inulin production.</title>
        <authorList>
            <person name="Fan W."/>
            <person name="Wang S."/>
            <person name="Wang H."/>
            <person name="Wang A."/>
            <person name="Jiang F."/>
            <person name="Liu H."/>
            <person name="Zhao H."/>
            <person name="Xu D."/>
            <person name="Zhang Y."/>
        </authorList>
    </citation>
    <scope>NUCLEOTIDE SEQUENCE [LARGE SCALE GENOMIC DNA]</scope>
    <source>
        <strain evidence="2">cv. Yunnan</strain>
    </source>
</reference>
<gene>
    <name evidence="1" type="ORF">L1987_03414</name>
</gene>
<reference evidence="1 2" key="2">
    <citation type="journal article" date="2022" name="Mol. Ecol. Resour.">
        <title>The genomes of chicory, endive, great burdock and yacon provide insights into Asteraceae paleo-polyploidization history and plant inulin production.</title>
        <authorList>
            <person name="Fan W."/>
            <person name="Wang S."/>
            <person name="Wang H."/>
            <person name="Wang A."/>
            <person name="Jiang F."/>
            <person name="Liu H."/>
            <person name="Zhao H."/>
            <person name="Xu D."/>
            <person name="Zhang Y."/>
        </authorList>
    </citation>
    <scope>NUCLEOTIDE SEQUENCE [LARGE SCALE GENOMIC DNA]</scope>
    <source>
        <strain evidence="2">cv. Yunnan</strain>
        <tissue evidence="1">Leaves</tissue>
    </source>
</reference>